<evidence type="ECO:0000256" key="1">
    <source>
        <dbReference type="SAM" id="Phobius"/>
    </source>
</evidence>
<protein>
    <submittedName>
        <fullName evidence="2">Uncharacterized protein</fullName>
    </submittedName>
</protein>
<dbReference type="Proteomes" id="UP000310314">
    <property type="component" value="Unassembled WGS sequence"/>
</dbReference>
<evidence type="ECO:0000313" key="3">
    <source>
        <dbReference type="Proteomes" id="UP000310314"/>
    </source>
</evidence>
<reference evidence="2 3" key="1">
    <citation type="submission" date="2019-05" db="EMBL/GenBank/DDBJ databases">
        <authorList>
            <person name="Zhang J.-Y."/>
            <person name="Feg X."/>
            <person name="Du Z.-J."/>
        </authorList>
    </citation>
    <scope>NUCLEOTIDE SEQUENCE [LARGE SCALE GENOMIC DNA]</scope>
    <source>
        <strain evidence="2 3">RZ26</strain>
    </source>
</reference>
<keyword evidence="1" id="KW-0472">Membrane</keyword>
<gene>
    <name evidence="2" type="ORF">FEE95_07650</name>
</gene>
<keyword evidence="3" id="KW-1185">Reference proteome</keyword>
<dbReference type="EMBL" id="VATY01000001">
    <property type="protein sequence ID" value="TMM59298.1"/>
    <property type="molecule type" value="Genomic_DNA"/>
</dbReference>
<name>A0A5S3PWM3_9FLAO</name>
<keyword evidence="1" id="KW-1133">Transmembrane helix</keyword>
<proteinExistence type="predicted"/>
<comment type="caution">
    <text evidence="2">The sequence shown here is derived from an EMBL/GenBank/DDBJ whole genome shotgun (WGS) entry which is preliminary data.</text>
</comment>
<evidence type="ECO:0000313" key="2">
    <source>
        <dbReference type="EMBL" id="TMM59298.1"/>
    </source>
</evidence>
<sequence>MERQRLDLKYLKKVIVVLVVLVLGSTWLMEFFFDEKYTAPIYTYVEFWLYIITPFVICIIIYSLNSFMDTDKANRKSDRREFIKDFKSQSRAIKVNFEDCDIDHHEYEKEIILRKDTRYQERIIVRYSECKIKYVVLENDLPILYESPTLYMELINLRYKLYQQKETTIYIDEREEERFIFEDGKSYELDEKANPFYYFDIEFLGESVLERPKAE</sequence>
<feature type="transmembrane region" description="Helical" evidence="1">
    <location>
        <begin position="10"/>
        <end position="27"/>
    </location>
</feature>
<organism evidence="2 3">
    <name type="scientific">Maribacter algarum</name>
    <name type="common">ex Zhang et al. 2020</name>
    <dbReference type="NCBI Taxonomy" id="2578118"/>
    <lineage>
        <taxon>Bacteria</taxon>
        <taxon>Pseudomonadati</taxon>
        <taxon>Bacteroidota</taxon>
        <taxon>Flavobacteriia</taxon>
        <taxon>Flavobacteriales</taxon>
        <taxon>Flavobacteriaceae</taxon>
        <taxon>Maribacter</taxon>
    </lineage>
</organism>
<keyword evidence="1" id="KW-0812">Transmembrane</keyword>
<dbReference type="AlphaFoldDB" id="A0A5S3PWM3"/>
<accession>A0A5S3PWM3</accession>
<feature type="transmembrane region" description="Helical" evidence="1">
    <location>
        <begin position="47"/>
        <end position="67"/>
    </location>
</feature>